<accession>A0A0A9WCJ8</accession>
<gene>
    <name evidence="1" type="primary">hsv2</name>
    <name evidence="1" type="ORF">CM83_105486</name>
</gene>
<organism evidence="1">
    <name type="scientific">Lygus hesperus</name>
    <name type="common">Western plant bug</name>
    <dbReference type="NCBI Taxonomy" id="30085"/>
    <lineage>
        <taxon>Eukaryota</taxon>
        <taxon>Metazoa</taxon>
        <taxon>Ecdysozoa</taxon>
        <taxon>Arthropoda</taxon>
        <taxon>Hexapoda</taxon>
        <taxon>Insecta</taxon>
        <taxon>Pterygota</taxon>
        <taxon>Neoptera</taxon>
        <taxon>Paraneoptera</taxon>
        <taxon>Hemiptera</taxon>
        <taxon>Heteroptera</taxon>
        <taxon>Panheteroptera</taxon>
        <taxon>Cimicomorpha</taxon>
        <taxon>Miridae</taxon>
        <taxon>Mirini</taxon>
        <taxon>Lygus</taxon>
    </lineage>
</organism>
<sequence>RYHFRIQHRPGKEHLNADGMSRRPCAEMGCKYCLRIEQKAAAIAEVCGVKLETTELHWREAQQSDPVTNKVMEWVTTAQRPPWEEVVSHDGDTKALWAAFNRLHITDGVLVRRWENDTGTKVCEQIVVPLQERKGVLTAA</sequence>
<protein>
    <submittedName>
        <fullName evidence="1">SVP1-like protein 2</fullName>
    </submittedName>
</protein>
<dbReference type="AlphaFoldDB" id="A0A0A9WCJ8"/>
<reference evidence="1" key="1">
    <citation type="journal article" date="2014" name="PLoS ONE">
        <title>Transcriptome-Based Identification of ABC Transporters in the Western Tarnished Plant Bug Lygus hesperus.</title>
        <authorList>
            <person name="Hull J.J."/>
            <person name="Chaney K."/>
            <person name="Geib S.M."/>
            <person name="Fabrick J.A."/>
            <person name="Brent C.S."/>
            <person name="Walsh D."/>
            <person name="Lavine L.C."/>
        </authorList>
    </citation>
    <scope>NUCLEOTIDE SEQUENCE</scope>
</reference>
<proteinExistence type="predicted"/>
<feature type="non-terminal residue" evidence="1">
    <location>
        <position position="140"/>
    </location>
</feature>
<dbReference type="EMBL" id="GBHO01037447">
    <property type="protein sequence ID" value="JAG06157.1"/>
    <property type="molecule type" value="Transcribed_RNA"/>
</dbReference>
<name>A0A0A9WCJ8_LYGHE</name>
<reference evidence="1" key="2">
    <citation type="submission" date="2014-07" db="EMBL/GenBank/DDBJ databases">
        <authorList>
            <person name="Hull J."/>
        </authorList>
    </citation>
    <scope>NUCLEOTIDE SEQUENCE</scope>
</reference>
<evidence type="ECO:0000313" key="1">
    <source>
        <dbReference type="EMBL" id="JAG06157.1"/>
    </source>
</evidence>
<feature type="non-terminal residue" evidence="1">
    <location>
        <position position="1"/>
    </location>
</feature>